<dbReference type="PANTHER" id="PTHR46229:SF2">
    <property type="entry name" value="BOLA-LIKE PROTEIN 1"/>
    <property type="match status" value="1"/>
</dbReference>
<comment type="similarity">
    <text evidence="1 2">Belongs to the BolA/IbaG family.</text>
</comment>
<dbReference type="WBParaSite" id="SMUV_0000290901-mRNA-1">
    <property type="protein sequence ID" value="SMUV_0000290901-mRNA-1"/>
    <property type="gene ID" value="SMUV_0000290901"/>
</dbReference>
<proteinExistence type="inferred from homology"/>
<evidence type="ECO:0000256" key="2">
    <source>
        <dbReference type="RuleBase" id="RU003860"/>
    </source>
</evidence>
<name>A0A0N5AF68_9BILA</name>
<reference evidence="4" key="1">
    <citation type="submission" date="2017-02" db="UniProtKB">
        <authorList>
            <consortium name="WormBaseParasite"/>
        </authorList>
    </citation>
    <scope>IDENTIFICATION</scope>
</reference>
<protein>
    <submittedName>
        <fullName evidence="4">BolA-like protein 1</fullName>
    </submittedName>
</protein>
<dbReference type="InterPro" id="IPR050961">
    <property type="entry name" value="BolA/IbaG_stress_morph_reg"/>
</dbReference>
<dbReference type="SUPFAM" id="SSF82657">
    <property type="entry name" value="BolA-like"/>
    <property type="match status" value="1"/>
</dbReference>
<sequence>MLSEIYRVFFSKRFFSANVAGPVQRAITEKLTKNFLPTHLRVLCESRLHHEEKGVEKHFRVQIVSEKFEGLSLLQMHKLVNNCLADEIGGVVHALRLETYPPSKYRNNNFLSTANCGCKKSKKHDLNKQRI</sequence>
<dbReference type="PANTHER" id="PTHR46229">
    <property type="entry name" value="BOLA TRANSCRIPTION REGULATOR"/>
    <property type="match status" value="1"/>
</dbReference>
<dbReference type="Pfam" id="PF01722">
    <property type="entry name" value="BolA"/>
    <property type="match status" value="1"/>
</dbReference>
<evidence type="ECO:0000313" key="3">
    <source>
        <dbReference type="Proteomes" id="UP000046393"/>
    </source>
</evidence>
<dbReference type="InterPro" id="IPR002634">
    <property type="entry name" value="BolA"/>
</dbReference>
<dbReference type="STRING" id="451379.A0A0N5AF68"/>
<dbReference type="AlphaFoldDB" id="A0A0N5AF68"/>
<keyword evidence="3" id="KW-1185">Reference proteome</keyword>
<dbReference type="Gene3D" id="3.30.300.90">
    <property type="entry name" value="BolA-like"/>
    <property type="match status" value="1"/>
</dbReference>
<dbReference type="InterPro" id="IPR036065">
    <property type="entry name" value="BolA-like_sf"/>
</dbReference>
<accession>A0A0N5AF68</accession>
<dbReference type="GO" id="GO:0005739">
    <property type="term" value="C:mitochondrion"/>
    <property type="evidence" value="ECO:0007669"/>
    <property type="project" value="TreeGrafter"/>
</dbReference>
<evidence type="ECO:0000256" key="1">
    <source>
        <dbReference type="ARBA" id="ARBA00005578"/>
    </source>
</evidence>
<organism evidence="3 4">
    <name type="scientific">Syphacia muris</name>
    <dbReference type="NCBI Taxonomy" id="451379"/>
    <lineage>
        <taxon>Eukaryota</taxon>
        <taxon>Metazoa</taxon>
        <taxon>Ecdysozoa</taxon>
        <taxon>Nematoda</taxon>
        <taxon>Chromadorea</taxon>
        <taxon>Rhabditida</taxon>
        <taxon>Spirurina</taxon>
        <taxon>Oxyuridomorpha</taxon>
        <taxon>Oxyuroidea</taxon>
        <taxon>Oxyuridae</taxon>
        <taxon>Syphacia</taxon>
    </lineage>
</organism>
<evidence type="ECO:0000313" key="4">
    <source>
        <dbReference type="WBParaSite" id="SMUV_0000290901-mRNA-1"/>
    </source>
</evidence>
<dbReference type="Proteomes" id="UP000046393">
    <property type="component" value="Unplaced"/>
</dbReference>